<dbReference type="PANTHER" id="PTHR36440">
    <property type="entry name" value="PUTATIVE (AFU_ORTHOLOGUE AFUA_8G07350)-RELATED"/>
    <property type="match status" value="1"/>
</dbReference>
<evidence type="ECO:0000259" key="1">
    <source>
        <dbReference type="Pfam" id="PF07883"/>
    </source>
</evidence>
<dbReference type="RefSeq" id="WP_348758368.1">
    <property type="nucleotide sequence ID" value="NZ_OZ026884.1"/>
</dbReference>
<dbReference type="InterPro" id="IPR013096">
    <property type="entry name" value="Cupin_2"/>
</dbReference>
<reference evidence="2 3" key="1">
    <citation type="submission" date="2024-04" db="EMBL/GenBank/DDBJ databases">
        <authorList>
            <person name="Cremers G."/>
        </authorList>
    </citation>
    <scope>NUCLEOTIDE SEQUENCE [LARGE SCALE GENOMIC DNA]</scope>
    <source>
        <strain evidence="2">MeCH1-AG</strain>
    </source>
</reference>
<dbReference type="InterPro" id="IPR011051">
    <property type="entry name" value="RmlC_Cupin_sf"/>
</dbReference>
<proteinExistence type="predicted"/>
<gene>
    <name evidence="2" type="ORF">MECH1_V1_3120</name>
</gene>
<feature type="domain" description="Cupin type-2" evidence="1">
    <location>
        <begin position="48"/>
        <end position="105"/>
    </location>
</feature>
<protein>
    <submittedName>
        <fullName evidence="2">Cupin domain-containing protein</fullName>
    </submittedName>
</protein>
<dbReference type="Proteomes" id="UP001497493">
    <property type="component" value="Chromosome"/>
</dbReference>
<dbReference type="EMBL" id="OZ026884">
    <property type="protein sequence ID" value="CAL1241896.1"/>
    <property type="molecule type" value="Genomic_DNA"/>
</dbReference>
<dbReference type="InterPro" id="IPR053146">
    <property type="entry name" value="QDO-like"/>
</dbReference>
<dbReference type="Pfam" id="PF07883">
    <property type="entry name" value="Cupin_2"/>
    <property type="match status" value="1"/>
</dbReference>
<dbReference type="InterPro" id="IPR014710">
    <property type="entry name" value="RmlC-like_jellyroll"/>
</dbReference>
<name>A0ABM9NML8_9GAMM</name>
<dbReference type="Gene3D" id="2.60.120.10">
    <property type="entry name" value="Jelly Rolls"/>
    <property type="match status" value="1"/>
</dbReference>
<evidence type="ECO:0000313" key="3">
    <source>
        <dbReference type="Proteomes" id="UP001497493"/>
    </source>
</evidence>
<dbReference type="PANTHER" id="PTHR36440:SF1">
    <property type="entry name" value="PUTATIVE (AFU_ORTHOLOGUE AFUA_8G07350)-RELATED"/>
    <property type="match status" value="1"/>
</dbReference>
<evidence type="ECO:0000313" key="2">
    <source>
        <dbReference type="EMBL" id="CAL1241896.1"/>
    </source>
</evidence>
<accession>A0ABM9NML8</accession>
<keyword evidence="3" id="KW-1185">Reference proteome</keyword>
<organism evidence="2 3">
    <name type="scientific">Candidatus Methylocalor cossyra</name>
    <dbReference type="NCBI Taxonomy" id="3108543"/>
    <lineage>
        <taxon>Bacteria</taxon>
        <taxon>Pseudomonadati</taxon>
        <taxon>Pseudomonadota</taxon>
        <taxon>Gammaproteobacteria</taxon>
        <taxon>Methylococcales</taxon>
        <taxon>Methylococcaceae</taxon>
        <taxon>Candidatus Methylocalor</taxon>
    </lineage>
</organism>
<dbReference type="SUPFAM" id="SSF51182">
    <property type="entry name" value="RmlC-like cupins"/>
    <property type="match status" value="1"/>
</dbReference>
<sequence>MSFFQAHEAVVLGPGEGTNFHVLGELITVLVSGTQTNGAFTQYAATSPAGGGTPLHTHHNEDEAFYVLEGVFEVQCGEETIRAEAGAFVFAPRGIPHKLTNLGPGSGKRLGIVSPAGFEGFWEEISQLPTPPDRDTLKALATKYRLEIHAGEG</sequence>